<proteinExistence type="predicted"/>
<keyword evidence="3" id="KW-1185">Reference proteome</keyword>
<evidence type="ECO:0000259" key="1">
    <source>
        <dbReference type="Pfam" id="PF26355"/>
    </source>
</evidence>
<gene>
    <name evidence="2" type="ORF">MiSe_32010</name>
</gene>
<protein>
    <recommendedName>
        <fullName evidence="1">vWA-MoxR associated protein N-terminal HTH domain-containing protein</fullName>
    </recommendedName>
</protein>
<reference evidence="2" key="1">
    <citation type="submission" date="2019-10" db="EMBL/GenBank/DDBJ databases">
        <title>Draft genome sequece of Microseira wollei NIES-4236.</title>
        <authorList>
            <person name="Yamaguchi H."/>
            <person name="Suzuki S."/>
            <person name="Kawachi M."/>
        </authorList>
    </citation>
    <scope>NUCLEOTIDE SEQUENCE</scope>
    <source>
        <strain evidence="2">NIES-4236</strain>
    </source>
</reference>
<name>A0AAV3XAL7_9CYAN</name>
<accession>A0AAV3XAL7</accession>
<dbReference type="SUPFAM" id="SSF141571">
    <property type="entry name" value="Pentapeptide repeat-like"/>
    <property type="match status" value="1"/>
</dbReference>
<dbReference type="InterPro" id="IPR058651">
    <property type="entry name" value="HTH_VMAP-M9"/>
</dbReference>
<dbReference type="Pfam" id="PF00805">
    <property type="entry name" value="Pentapeptide"/>
    <property type="match status" value="1"/>
</dbReference>
<organism evidence="2 3">
    <name type="scientific">Microseira wollei NIES-4236</name>
    <dbReference type="NCBI Taxonomy" id="2530354"/>
    <lineage>
        <taxon>Bacteria</taxon>
        <taxon>Bacillati</taxon>
        <taxon>Cyanobacteriota</taxon>
        <taxon>Cyanophyceae</taxon>
        <taxon>Oscillatoriophycideae</taxon>
        <taxon>Aerosakkonematales</taxon>
        <taxon>Aerosakkonemataceae</taxon>
        <taxon>Microseira</taxon>
    </lineage>
</organism>
<dbReference type="AlphaFoldDB" id="A0AAV3XAL7"/>
<sequence>MTVDEALELVEIVLNYQRLNKVQELVFRQSWEGRSYKEIAGSSEYEYDYIKDAGAKLWKLLSQAFGEKVKKDNLPSVIKRYLRQTQVNSRNHIIEVNLSGANLSGATLSVADLSGARLCANNLNLSDSDSCQGDLTGTIICDDNFDSTENGDKQEIQNNSEEQFYHWNDLQFRSEAEVKIAEALDRANVLFFPNSKARLTTTEGRENQEPDFLIFHKGKWGILEVDGEVDQERDRILQSHGIPIIQHYDSTSCSEQPDLIVQQFLEMLSQV</sequence>
<evidence type="ECO:0000313" key="2">
    <source>
        <dbReference type="EMBL" id="GET38443.1"/>
    </source>
</evidence>
<dbReference type="Pfam" id="PF26355">
    <property type="entry name" value="HTH_VMAP-M9"/>
    <property type="match status" value="1"/>
</dbReference>
<comment type="caution">
    <text evidence="2">The sequence shown here is derived from an EMBL/GenBank/DDBJ whole genome shotgun (WGS) entry which is preliminary data.</text>
</comment>
<dbReference type="EMBL" id="BLAY01000045">
    <property type="protein sequence ID" value="GET38443.1"/>
    <property type="molecule type" value="Genomic_DNA"/>
</dbReference>
<dbReference type="Gene3D" id="2.160.20.80">
    <property type="entry name" value="E3 ubiquitin-protein ligase SopA"/>
    <property type="match status" value="1"/>
</dbReference>
<evidence type="ECO:0000313" key="3">
    <source>
        <dbReference type="Proteomes" id="UP001050975"/>
    </source>
</evidence>
<dbReference type="Proteomes" id="UP001050975">
    <property type="component" value="Unassembled WGS sequence"/>
</dbReference>
<dbReference type="InterPro" id="IPR001646">
    <property type="entry name" value="5peptide_repeat"/>
</dbReference>
<feature type="domain" description="vWA-MoxR associated protein N-terminal HTH" evidence="1">
    <location>
        <begin position="1"/>
        <end position="81"/>
    </location>
</feature>
<dbReference type="RefSeq" id="WP_226581991.1">
    <property type="nucleotide sequence ID" value="NZ_BLAY01000045.1"/>
</dbReference>